<dbReference type="AlphaFoldDB" id="A0AAE0GPY2"/>
<accession>A0AAE0GPY2</accession>
<keyword evidence="1" id="KW-0802">TPR repeat</keyword>
<feature type="compositionally biased region" description="Basic and acidic residues" evidence="2">
    <location>
        <begin position="423"/>
        <end position="433"/>
    </location>
</feature>
<feature type="compositionally biased region" description="Basic and acidic residues" evidence="2">
    <location>
        <begin position="385"/>
        <end position="395"/>
    </location>
</feature>
<dbReference type="Pfam" id="PF13432">
    <property type="entry name" value="TPR_16"/>
    <property type="match status" value="2"/>
</dbReference>
<comment type="caution">
    <text evidence="3">The sequence shown here is derived from an EMBL/GenBank/DDBJ whole genome shotgun (WGS) entry which is preliminary data.</text>
</comment>
<gene>
    <name evidence="3" type="ORF">CYMTET_9988</name>
</gene>
<feature type="region of interest" description="Disordered" evidence="2">
    <location>
        <begin position="361"/>
        <end position="463"/>
    </location>
</feature>
<feature type="compositionally biased region" description="Acidic residues" evidence="2">
    <location>
        <begin position="1105"/>
        <end position="1117"/>
    </location>
</feature>
<organism evidence="3 4">
    <name type="scientific">Cymbomonas tetramitiformis</name>
    <dbReference type="NCBI Taxonomy" id="36881"/>
    <lineage>
        <taxon>Eukaryota</taxon>
        <taxon>Viridiplantae</taxon>
        <taxon>Chlorophyta</taxon>
        <taxon>Pyramimonadophyceae</taxon>
        <taxon>Pyramimonadales</taxon>
        <taxon>Pyramimonadaceae</taxon>
        <taxon>Cymbomonas</taxon>
    </lineage>
</organism>
<evidence type="ECO:0000256" key="1">
    <source>
        <dbReference type="PROSITE-ProRule" id="PRU00339"/>
    </source>
</evidence>
<dbReference type="Proteomes" id="UP001190700">
    <property type="component" value="Unassembled WGS sequence"/>
</dbReference>
<feature type="compositionally biased region" description="Basic and acidic residues" evidence="2">
    <location>
        <begin position="1002"/>
        <end position="1018"/>
    </location>
</feature>
<feature type="compositionally biased region" description="Basic and acidic residues" evidence="2">
    <location>
        <begin position="868"/>
        <end position="890"/>
    </location>
</feature>
<dbReference type="EMBL" id="LGRX02003403">
    <property type="protein sequence ID" value="KAK3282265.1"/>
    <property type="molecule type" value="Genomic_DNA"/>
</dbReference>
<evidence type="ECO:0000256" key="2">
    <source>
        <dbReference type="SAM" id="MobiDB-lite"/>
    </source>
</evidence>
<feature type="compositionally biased region" description="Basic and acidic residues" evidence="2">
    <location>
        <begin position="1045"/>
        <end position="1062"/>
    </location>
</feature>
<dbReference type="Gene3D" id="1.25.40.10">
    <property type="entry name" value="Tetratricopeptide repeat domain"/>
    <property type="match status" value="2"/>
</dbReference>
<reference evidence="3 4" key="1">
    <citation type="journal article" date="2015" name="Genome Biol. Evol.">
        <title>Comparative Genomics of a Bacterivorous Green Alga Reveals Evolutionary Causalities and Consequences of Phago-Mixotrophic Mode of Nutrition.</title>
        <authorList>
            <person name="Burns J.A."/>
            <person name="Paasch A."/>
            <person name="Narechania A."/>
            <person name="Kim E."/>
        </authorList>
    </citation>
    <scope>NUCLEOTIDE SEQUENCE [LARGE SCALE GENOMIC DNA]</scope>
    <source>
        <strain evidence="3 4">PLY_AMNH</strain>
    </source>
</reference>
<dbReference type="SMART" id="SM00028">
    <property type="entry name" value="TPR"/>
    <property type="match status" value="7"/>
</dbReference>
<dbReference type="InterPro" id="IPR019734">
    <property type="entry name" value="TPR_rpt"/>
</dbReference>
<feature type="compositionally biased region" description="Basic and acidic residues" evidence="2">
    <location>
        <begin position="594"/>
        <end position="603"/>
    </location>
</feature>
<dbReference type="SUPFAM" id="SSF48452">
    <property type="entry name" value="TPR-like"/>
    <property type="match status" value="1"/>
</dbReference>
<evidence type="ECO:0000313" key="3">
    <source>
        <dbReference type="EMBL" id="KAK3282265.1"/>
    </source>
</evidence>
<feature type="region of interest" description="Disordered" evidence="2">
    <location>
        <begin position="791"/>
        <end position="810"/>
    </location>
</feature>
<feature type="repeat" description="TPR" evidence="1">
    <location>
        <begin position="643"/>
        <end position="676"/>
    </location>
</feature>
<keyword evidence="4" id="KW-1185">Reference proteome</keyword>
<sequence length="1188" mass="128392">MWGLTEVIQKEPVVLEEEAGEEAPRGGDNKECSRSPEAFRSSKARARKVRHDELSEAATVERATISEFREASPPRATGWMTDAKPEVHDSPDVPMNTPHRPLTGWLIGTEGDVAPAESARDEDKSARTKPQQSSPVSAYQVESFSERGAGSASAESKAETADRAESKILNQLRALMRRGAGGRTWPKQLTNLREQAKRMAKTDFEASRYLAAMAKVITQEGTHESKVEEAAACFEEAVELRPGPTEDGGDVSSRAPAEDNYGEMKKAEGKILNQLRSLLDQGSGDRSWSKQLGALREKAKRMAKTDFEASRYLAAMAKVLTQEGTHESKVEEASTFLEEAIELRPARPQEGGREALGVADTAAKHGDPAREEEEVLSFSPQARAPEQKKFTRAEEDVLSFSPEGQARVARSPASGMPAQLEEGQSHSEDHKSDGGGGKSKKSNGDRQSSKSKGGASESGEGDAAEGKLLGQLRTLLQRGAGGATWPKQLTELREQAKQMATSDVVASRYLAAIAQVIAKEGTHKGKAEEASTCYEDAFALRPGNLELAFRLGNTLYRARKFKQAVATYKKALAEFHAAGKGGDTADDAVSSPGDPRKAGGEPEKAPIEARVVVNMGVALEGLGKVQEAVEQYKVAINLHRAYPAALKLLGSALMELEQHDEAEQMLSEAVKLQPKFADAWSDLGVVRRKISDHWGALEALDRAVELNPSHDIALWNRSHAERDCGKYKRALKSCEGLLEQQADLWAAHAHRAILFTVLGDHAAAKRELKLALRKSGGSTTELWETVESLMQEEGDRAGRPARSEADENTQEDLRAALAELRQVLFPRANFRSALKSAAAKVRGSWDPRGGSKGNAADAHLRKSLSSLQHDKEAEAAATRELEKQRAETKTQTEAQRQAARMAKAAKVEAAKAAKVEAAKTAAAKAKAAKAEAATAEESSQSGAARHGKARHSTEGTSQVPRKSRPTASSTSPGAACDLHEVQEGNDEMEETGSAGPGPWKAQRSEPTARAKREGKRSEEEEEEEEAIEVIQDAAPAHSQARRRRPEGSRRDGAHAASSHDDALEVEELREERGAAQRGHEGGGSSKLSQSGPAETLPKRRSLTWDDWDSEKDDDQEPDGPRVPASWSAMESGRPPPTGAPANDLEGQAMFARRYAGPRGTVQIAAPVVPSQHSTGMNIRQSTKHRNLI</sequence>
<feature type="compositionally biased region" description="Low complexity" evidence="2">
    <location>
        <begin position="142"/>
        <end position="155"/>
    </location>
</feature>
<name>A0AAE0GPY2_9CHLO</name>
<feature type="region of interest" description="Disordered" evidence="2">
    <location>
        <begin position="932"/>
        <end position="1146"/>
    </location>
</feature>
<feature type="region of interest" description="Disordered" evidence="2">
    <location>
        <begin position="1"/>
        <end position="165"/>
    </location>
</feature>
<evidence type="ECO:0000313" key="4">
    <source>
        <dbReference type="Proteomes" id="UP001190700"/>
    </source>
</evidence>
<feature type="compositionally biased region" description="Basic and acidic residues" evidence="2">
    <location>
        <begin position="1069"/>
        <end position="1080"/>
    </location>
</feature>
<feature type="compositionally biased region" description="Basic and acidic residues" evidence="2">
    <location>
        <begin position="156"/>
        <end position="165"/>
    </location>
</feature>
<feature type="compositionally biased region" description="Basic and acidic residues" evidence="2">
    <location>
        <begin position="22"/>
        <end position="34"/>
    </location>
</feature>
<dbReference type="PROSITE" id="PS50005">
    <property type="entry name" value="TPR"/>
    <property type="match status" value="3"/>
</dbReference>
<feature type="region of interest" description="Disordered" evidence="2">
    <location>
        <begin position="581"/>
        <end position="603"/>
    </location>
</feature>
<feature type="repeat" description="TPR" evidence="1">
    <location>
        <begin position="677"/>
        <end position="710"/>
    </location>
</feature>
<feature type="compositionally biased region" description="Basic and acidic residues" evidence="2">
    <location>
        <begin position="793"/>
        <end position="805"/>
    </location>
</feature>
<feature type="compositionally biased region" description="Polar residues" evidence="2">
    <location>
        <begin position="128"/>
        <end position="137"/>
    </location>
</feature>
<feature type="compositionally biased region" description="Polar residues" evidence="2">
    <location>
        <begin position="954"/>
        <end position="972"/>
    </location>
</feature>
<dbReference type="PANTHER" id="PTHR45081">
    <property type="entry name" value="EF HAND FAMILY PROTEIN, PUTATIVE, EXPRESSED-RELATED"/>
    <property type="match status" value="1"/>
</dbReference>
<dbReference type="InterPro" id="IPR011990">
    <property type="entry name" value="TPR-like_helical_dom_sf"/>
</dbReference>
<dbReference type="GO" id="GO:0005886">
    <property type="term" value="C:plasma membrane"/>
    <property type="evidence" value="ECO:0007669"/>
    <property type="project" value="TreeGrafter"/>
</dbReference>
<dbReference type="PANTHER" id="PTHR45081:SF1">
    <property type="entry name" value="EF HAND FAMILY PROTEIN, PUTATIVE, EXPRESSED-RELATED"/>
    <property type="match status" value="1"/>
</dbReference>
<proteinExistence type="predicted"/>
<feature type="repeat" description="TPR" evidence="1">
    <location>
        <begin position="609"/>
        <end position="642"/>
    </location>
</feature>
<protein>
    <submittedName>
        <fullName evidence="3">Uncharacterized protein</fullName>
    </submittedName>
</protein>
<feature type="region of interest" description="Disordered" evidence="2">
    <location>
        <begin position="865"/>
        <end position="900"/>
    </location>
</feature>